<reference evidence="3" key="1">
    <citation type="submission" date="2017-02" db="UniProtKB">
        <authorList>
            <consortium name="WormBaseParasite"/>
        </authorList>
    </citation>
    <scope>IDENTIFICATION</scope>
</reference>
<evidence type="ECO:0000313" key="3">
    <source>
        <dbReference type="WBParaSite" id="NBR_0000890001-mRNA-1"/>
    </source>
</evidence>
<name>A0A0N4Y075_NIPBR</name>
<proteinExistence type="predicted"/>
<evidence type="ECO:0000313" key="2">
    <source>
        <dbReference type="Proteomes" id="UP000271162"/>
    </source>
</evidence>
<dbReference type="WBParaSite" id="NBR_0000890001-mRNA-1">
    <property type="protein sequence ID" value="NBR_0000890001-mRNA-1"/>
    <property type="gene ID" value="NBR_0000890001"/>
</dbReference>
<accession>A0A0N4Y075</accession>
<dbReference type="EMBL" id="UYSL01020065">
    <property type="protein sequence ID" value="VDL72490.1"/>
    <property type="molecule type" value="Genomic_DNA"/>
</dbReference>
<dbReference type="Proteomes" id="UP000271162">
    <property type="component" value="Unassembled WGS sequence"/>
</dbReference>
<evidence type="ECO:0000313" key="1">
    <source>
        <dbReference type="EMBL" id="VDL72490.1"/>
    </source>
</evidence>
<reference evidence="1 2" key="2">
    <citation type="submission" date="2018-11" db="EMBL/GenBank/DDBJ databases">
        <authorList>
            <consortium name="Pathogen Informatics"/>
        </authorList>
    </citation>
    <scope>NUCLEOTIDE SEQUENCE [LARGE SCALE GENOMIC DNA]</scope>
</reference>
<organism evidence="3">
    <name type="scientific">Nippostrongylus brasiliensis</name>
    <name type="common">Rat hookworm</name>
    <dbReference type="NCBI Taxonomy" id="27835"/>
    <lineage>
        <taxon>Eukaryota</taxon>
        <taxon>Metazoa</taxon>
        <taxon>Ecdysozoa</taxon>
        <taxon>Nematoda</taxon>
        <taxon>Chromadorea</taxon>
        <taxon>Rhabditida</taxon>
        <taxon>Rhabditina</taxon>
        <taxon>Rhabditomorpha</taxon>
        <taxon>Strongyloidea</taxon>
        <taxon>Heligmosomidae</taxon>
        <taxon>Nippostrongylus</taxon>
    </lineage>
</organism>
<protein>
    <submittedName>
        <fullName evidence="1 3">Uncharacterized protein</fullName>
    </submittedName>
</protein>
<dbReference type="AlphaFoldDB" id="A0A0N4Y075"/>
<keyword evidence="2" id="KW-1185">Reference proteome</keyword>
<sequence>MDVGLLKPVVPIDSGSLSSLLPSTRPPPLLLRLFAPVSLMSTMRASFVALNDDVMNEAVDAVIPTRNRPTRSPEGRRSAEHVVKAARLASGLRMQQKNTGV</sequence>
<gene>
    <name evidence="1" type="ORF">NBR_LOCUS8901</name>
</gene>